<dbReference type="GO" id="GO:0051382">
    <property type="term" value="P:kinetochore assembly"/>
    <property type="evidence" value="ECO:0007669"/>
    <property type="project" value="TreeGrafter"/>
</dbReference>
<gene>
    <name evidence="11" type="ORF">PECUL_23A039528</name>
</gene>
<organism evidence="11 12">
    <name type="scientific">Pelobates cultripes</name>
    <name type="common">Western spadefoot toad</name>
    <dbReference type="NCBI Taxonomy" id="61616"/>
    <lineage>
        <taxon>Eukaryota</taxon>
        <taxon>Metazoa</taxon>
        <taxon>Chordata</taxon>
        <taxon>Craniata</taxon>
        <taxon>Vertebrata</taxon>
        <taxon>Euteleostomi</taxon>
        <taxon>Amphibia</taxon>
        <taxon>Batrachia</taxon>
        <taxon>Anura</taxon>
        <taxon>Pelobatoidea</taxon>
        <taxon>Pelobatidae</taxon>
        <taxon>Pelobates</taxon>
    </lineage>
</organism>
<reference evidence="11" key="1">
    <citation type="submission" date="2022-03" db="EMBL/GenBank/DDBJ databases">
        <authorList>
            <person name="Alioto T."/>
            <person name="Alioto T."/>
            <person name="Gomez Garrido J."/>
        </authorList>
    </citation>
    <scope>NUCLEOTIDE SEQUENCE</scope>
</reference>
<evidence type="ECO:0000313" key="12">
    <source>
        <dbReference type="Proteomes" id="UP001295444"/>
    </source>
</evidence>
<dbReference type="Pfam" id="PF05859">
    <property type="entry name" value="Mis12"/>
    <property type="match status" value="1"/>
</dbReference>
<sequence length="221" mass="26071">MSVAPMCYETQFFEFTPQTCILRLYITFQDYLFEMLLVVERVILKKLESIPGHRISKFHIRESTEKYLQFVNERFNHLFQKMEKCILRLVLQVPKNVVLPEDKVHTLYPYSAEQLKQLQNETELLQKQYKAETFATQSLLAELEEQKAVQAELEKVIAWFDGLDTICREHGNIDLKESFAFMTQTSKKLQVTMKEINEKSKKVKLDLSSVTPINVRTRKKV</sequence>
<evidence type="ECO:0000256" key="8">
    <source>
        <dbReference type="ARBA" id="ARBA00023054"/>
    </source>
</evidence>
<name>A0AAD1R3H8_PELCU</name>
<keyword evidence="9" id="KW-0131">Cell cycle</keyword>
<dbReference type="PANTHER" id="PTHR14527:SF2">
    <property type="entry name" value="PROTEIN MIS12 HOMOLOG"/>
    <property type="match status" value="1"/>
</dbReference>
<keyword evidence="4" id="KW-0158">Chromosome</keyword>
<keyword evidence="12" id="KW-1185">Reference proteome</keyword>
<dbReference type="InterPro" id="IPR008685">
    <property type="entry name" value="Centromere_Mis12"/>
</dbReference>
<dbReference type="GO" id="GO:0051301">
    <property type="term" value="P:cell division"/>
    <property type="evidence" value="ECO:0007669"/>
    <property type="project" value="UniProtKB-KW"/>
</dbReference>
<keyword evidence="8" id="KW-0175">Coiled coil</keyword>
<keyword evidence="7" id="KW-0995">Kinetochore</keyword>
<keyword evidence="10" id="KW-0137">Centromere</keyword>
<dbReference type="GO" id="GO:0000070">
    <property type="term" value="P:mitotic sister chromatid segregation"/>
    <property type="evidence" value="ECO:0007669"/>
    <property type="project" value="TreeGrafter"/>
</dbReference>
<keyword evidence="5" id="KW-0132">Cell division</keyword>
<evidence type="ECO:0000256" key="5">
    <source>
        <dbReference type="ARBA" id="ARBA00022618"/>
    </source>
</evidence>
<dbReference type="EMBL" id="OW240912">
    <property type="protein sequence ID" value="CAH2222942.1"/>
    <property type="molecule type" value="Genomic_DNA"/>
</dbReference>
<evidence type="ECO:0000313" key="11">
    <source>
        <dbReference type="EMBL" id="CAH2222942.1"/>
    </source>
</evidence>
<protein>
    <recommendedName>
        <fullName evidence="3">Protein MIS12 homolog</fullName>
    </recommendedName>
</protein>
<comment type="similarity">
    <text evidence="2">Belongs to the mis12 family.</text>
</comment>
<evidence type="ECO:0000256" key="3">
    <source>
        <dbReference type="ARBA" id="ARBA00013793"/>
    </source>
</evidence>
<evidence type="ECO:0000256" key="9">
    <source>
        <dbReference type="ARBA" id="ARBA00023306"/>
    </source>
</evidence>
<dbReference type="PANTHER" id="PTHR14527">
    <property type="entry name" value="PROTEIN MIS12 HOMOLOG"/>
    <property type="match status" value="1"/>
</dbReference>
<keyword evidence="6" id="KW-0498">Mitosis</keyword>
<evidence type="ECO:0000256" key="2">
    <source>
        <dbReference type="ARBA" id="ARBA00008643"/>
    </source>
</evidence>
<evidence type="ECO:0000256" key="7">
    <source>
        <dbReference type="ARBA" id="ARBA00022838"/>
    </source>
</evidence>
<evidence type="ECO:0000256" key="10">
    <source>
        <dbReference type="ARBA" id="ARBA00023328"/>
    </source>
</evidence>
<dbReference type="GO" id="GO:0005634">
    <property type="term" value="C:nucleus"/>
    <property type="evidence" value="ECO:0007669"/>
    <property type="project" value="InterPro"/>
</dbReference>
<comment type="subcellular location">
    <subcellularLocation>
        <location evidence="1">Chromosome</location>
        <location evidence="1">Centromere</location>
        <location evidence="1">Kinetochore</location>
    </subcellularLocation>
</comment>
<dbReference type="Proteomes" id="UP001295444">
    <property type="component" value="Chromosome 01"/>
</dbReference>
<accession>A0AAD1R3H8</accession>
<dbReference type="AlphaFoldDB" id="A0AAD1R3H8"/>
<evidence type="ECO:0000256" key="1">
    <source>
        <dbReference type="ARBA" id="ARBA00004629"/>
    </source>
</evidence>
<evidence type="ECO:0000256" key="4">
    <source>
        <dbReference type="ARBA" id="ARBA00022454"/>
    </source>
</evidence>
<dbReference type="GO" id="GO:0000444">
    <property type="term" value="C:MIS12/MIND type complex"/>
    <property type="evidence" value="ECO:0007669"/>
    <property type="project" value="TreeGrafter"/>
</dbReference>
<proteinExistence type="inferred from homology"/>
<evidence type="ECO:0000256" key="6">
    <source>
        <dbReference type="ARBA" id="ARBA00022776"/>
    </source>
</evidence>